<dbReference type="PANTHER" id="PTHR11380">
    <property type="entry name" value="TRANSCRIPTION INITIATION FACTOR TFIID/SUPT3-RELATED"/>
    <property type="match status" value="1"/>
</dbReference>
<evidence type="ECO:0000256" key="3">
    <source>
        <dbReference type="ARBA" id="ARBA00023159"/>
    </source>
</evidence>
<dbReference type="AlphaFoldDB" id="A0A401S5M4"/>
<comment type="caution">
    <text evidence="8">The sequence shown here is derived from an EMBL/GenBank/DDBJ whole genome shotgun (WGS) entry which is preliminary data.</text>
</comment>
<dbReference type="GO" id="GO:0000124">
    <property type="term" value="C:SAGA complex"/>
    <property type="evidence" value="ECO:0007669"/>
    <property type="project" value="UniProtKB-ARBA"/>
</dbReference>
<dbReference type="Proteomes" id="UP000287033">
    <property type="component" value="Unassembled WGS sequence"/>
</dbReference>
<dbReference type="GO" id="GO:0006357">
    <property type="term" value="P:regulation of transcription by RNA polymerase II"/>
    <property type="evidence" value="ECO:0007669"/>
    <property type="project" value="UniProtKB-ARBA"/>
</dbReference>
<dbReference type="InterPro" id="IPR009072">
    <property type="entry name" value="Histone-fold"/>
</dbReference>
<evidence type="ECO:0000256" key="2">
    <source>
        <dbReference type="ARBA" id="ARBA00023015"/>
    </source>
</evidence>
<keyword evidence="5" id="KW-0539">Nucleus</keyword>
<dbReference type="OMA" id="YTEFCES"/>
<evidence type="ECO:0000256" key="7">
    <source>
        <dbReference type="SAM" id="MobiDB-lite"/>
    </source>
</evidence>
<accession>A0A401S5M4</accession>
<dbReference type="GO" id="GO:0005634">
    <property type="term" value="C:nucleus"/>
    <property type="evidence" value="ECO:0007669"/>
    <property type="project" value="UniProtKB-SubCell"/>
</dbReference>
<proteinExistence type="inferred from homology"/>
<dbReference type="STRING" id="137246.A0A401S5M4"/>
<evidence type="ECO:0008006" key="10">
    <source>
        <dbReference type="Google" id="ProtNLM"/>
    </source>
</evidence>
<dbReference type="Gene3D" id="1.10.20.10">
    <property type="entry name" value="Histone, subunit A"/>
    <property type="match status" value="1"/>
</dbReference>
<dbReference type="Pfam" id="PF02269">
    <property type="entry name" value="TFIID-18kDa"/>
    <property type="match status" value="1"/>
</dbReference>
<evidence type="ECO:0000256" key="4">
    <source>
        <dbReference type="ARBA" id="ARBA00023163"/>
    </source>
</evidence>
<keyword evidence="2" id="KW-0805">Transcription regulation</keyword>
<feature type="region of interest" description="Disordered" evidence="7">
    <location>
        <begin position="252"/>
        <end position="314"/>
    </location>
</feature>
<dbReference type="FunFam" id="1.10.20.10:FF:000023">
    <property type="entry name" value="transcription initiation protein SPT3 homolog"/>
    <property type="match status" value="1"/>
</dbReference>
<keyword evidence="9" id="KW-1185">Reference proteome</keyword>
<protein>
    <recommendedName>
        <fullName evidence="10">Transcription initiation protein SPT3 homolog</fullName>
    </recommendedName>
</protein>
<dbReference type="InterPro" id="IPR003195">
    <property type="entry name" value="TFIID_TAF13"/>
</dbReference>
<dbReference type="GO" id="GO:0046982">
    <property type="term" value="F:protein heterodimerization activity"/>
    <property type="evidence" value="ECO:0007669"/>
    <property type="project" value="InterPro"/>
</dbReference>
<dbReference type="OrthoDB" id="66982at2759"/>
<evidence type="ECO:0000313" key="8">
    <source>
        <dbReference type="EMBL" id="GCC25629.1"/>
    </source>
</evidence>
<evidence type="ECO:0000313" key="9">
    <source>
        <dbReference type="Proteomes" id="UP000287033"/>
    </source>
</evidence>
<comment type="similarity">
    <text evidence="6">Belongs to the SPT3 family.</text>
</comment>
<dbReference type="EMBL" id="BEZZ01000092">
    <property type="protein sequence ID" value="GCC25629.1"/>
    <property type="molecule type" value="Genomic_DNA"/>
</dbReference>
<name>A0A401S5M4_CHIPU</name>
<keyword evidence="3" id="KW-0010">Activator</keyword>
<dbReference type="PANTHER" id="PTHR11380:SF16">
    <property type="entry name" value="TRANSCRIPTION INITIATION PROTEIN SPT3 HOMOLOG"/>
    <property type="match status" value="1"/>
</dbReference>
<organism evidence="8 9">
    <name type="scientific">Chiloscyllium punctatum</name>
    <name type="common">Brownbanded bambooshark</name>
    <name type="synonym">Hemiscyllium punctatum</name>
    <dbReference type="NCBI Taxonomy" id="137246"/>
    <lineage>
        <taxon>Eukaryota</taxon>
        <taxon>Metazoa</taxon>
        <taxon>Chordata</taxon>
        <taxon>Craniata</taxon>
        <taxon>Vertebrata</taxon>
        <taxon>Chondrichthyes</taxon>
        <taxon>Elasmobranchii</taxon>
        <taxon>Galeomorphii</taxon>
        <taxon>Galeoidea</taxon>
        <taxon>Orectolobiformes</taxon>
        <taxon>Hemiscylliidae</taxon>
        <taxon>Chiloscyllium</taxon>
    </lineage>
</organism>
<comment type="subcellular location">
    <subcellularLocation>
        <location evidence="1">Nucleus</location>
    </subcellularLocation>
</comment>
<evidence type="ECO:0000256" key="1">
    <source>
        <dbReference type="ARBA" id="ARBA00004123"/>
    </source>
</evidence>
<dbReference type="SUPFAM" id="SSF47113">
    <property type="entry name" value="Histone-fold"/>
    <property type="match status" value="1"/>
</dbReference>
<dbReference type="GO" id="GO:0006366">
    <property type="term" value="P:transcription by RNA polymerase II"/>
    <property type="evidence" value="ECO:0007669"/>
    <property type="project" value="InterPro"/>
</dbReference>
<gene>
    <name evidence="8" type="ORF">chiPu_0004040</name>
</gene>
<sequence>MNALPGQKKMYGFGDARRPLTETAVLVEDIVHSQLINMLHQVAEISQVRGARVIAAEDILFLMRKDKRKLRRLLRHMSLRDFKSKIIKGVEDEDVIEADKSSSSINKRQKLYQEFLSSIDQTGELLGLLEEDDADEVKQERLERAERQTRMMDSSQYAEYCESRQLSFAKKPTKFKDWLDCSSMEVKPNPVALEIMAYLAQETVAQLVDLALLVKQDMAAKTGDPFNNAKSVTLAHHNASLPEIQFQVQSVSLKSNPDSPENTPPSTPTTPASAAQHIVSKTHSGNLGNGGIGQDSSNTKAKTRKRKKSAAACGLETHSDAIQPSHIREVIRRYSHKIGPLSPFTSAYRRTGMTFLAC</sequence>
<keyword evidence="4" id="KW-0804">Transcription</keyword>
<evidence type="ECO:0000256" key="6">
    <source>
        <dbReference type="ARBA" id="ARBA00061274"/>
    </source>
</evidence>
<dbReference type="CDD" id="cd07978">
    <property type="entry name" value="HFD_TAF13"/>
    <property type="match status" value="1"/>
</dbReference>
<evidence type="ECO:0000256" key="5">
    <source>
        <dbReference type="ARBA" id="ARBA00023242"/>
    </source>
</evidence>
<dbReference type="GO" id="GO:0003713">
    <property type="term" value="F:transcription coactivator activity"/>
    <property type="evidence" value="ECO:0007669"/>
    <property type="project" value="TreeGrafter"/>
</dbReference>
<reference evidence="8 9" key="1">
    <citation type="journal article" date="2018" name="Nat. Ecol. Evol.">
        <title>Shark genomes provide insights into elasmobranch evolution and the origin of vertebrates.</title>
        <authorList>
            <person name="Hara Y"/>
            <person name="Yamaguchi K"/>
            <person name="Onimaru K"/>
            <person name="Kadota M"/>
            <person name="Koyanagi M"/>
            <person name="Keeley SD"/>
            <person name="Tatsumi K"/>
            <person name="Tanaka K"/>
            <person name="Motone F"/>
            <person name="Kageyama Y"/>
            <person name="Nozu R"/>
            <person name="Adachi N"/>
            <person name="Nishimura O"/>
            <person name="Nakagawa R"/>
            <person name="Tanegashima C"/>
            <person name="Kiyatake I"/>
            <person name="Matsumoto R"/>
            <person name="Murakumo K"/>
            <person name="Nishida K"/>
            <person name="Terakita A"/>
            <person name="Kuratani S"/>
            <person name="Sato K"/>
            <person name="Hyodo S Kuraku.S."/>
        </authorList>
    </citation>
    <scope>NUCLEOTIDE SEQUENCE [LARGE SCALE GENOMIC DNA]</scope>
</reference>